<evidence type="ECO:0000313" key="3">
    <source>
        <dbReference type="Proteomes" id="UP000555103"/>
    </source>
</evidence>
<comment type="caution">
    <text evidence="2">The sequence shown here is derived from an EMBL/GenBank/DDBJ whole genome shotgun (WGS) entry which is preliminary data.</text>
</comment>
<reference evidence="2 3" key="1">
    <citation type="submission" date="2020-08" db="EMBL/GenBank/DDBJ databases">
        <title>Genomic Encyclopedia of Type Strains, Phase IV (KMG-IV): sequencing the most valuable type-strain genomes for metagenomic binning, comparative biology and taxonomic classification.</title>
        <authorList>
            <person name="Goeker M."/>
        </authorList>
    </citation>
    <scope>NUCLEOTIDE SEQUENCE [LARGE SCALE GENOMIC DNA]</scope>
    <source>
        <strain evidence="2 3">DSM 104969</strain>
    </source>
</reference>
<dbReference type="Proteomes" id="UP000555103">
    <property type="component" value="Unassembled WGS sequence"/>
</dbReference>
<dbReference type="RefSeq" id="WP_183308441.1">
    <property type="nucleotide sequence ID" value="NZ_JACIEP010000015.1"/>
</dbReference>
<proteinExistence type="predicted"/>
<accession>A0A840CYW3</accession>
<evidence type="ECO:0000256" key="1">
    <source>
        <dbReference type="SAM" id="Phobius"/>
    </source>
</evidence>
<protein>
    <submittedName>
        <fullName evidence="2">Uncharacterized protein</fullName>
    </submittedName>
</protein>
<keyword evidence="1" id="KW-1133">Transmembrane helix</keyword>
<keyword evidence="3" id="KW-1185">Reference proteome</keyword>
<dbReference type="EMBL" id="JACIEP010000015">
    <property type="protein sequence ID" value="MBB4037602.1"/>
    <property type="molecule type" value="Genomic_DNA"/>
</dbReference>
<evidence type="ECO:0000313" key="2">
    <source>
        <dbReference type="EMBL" id="MBB4037602.1"/>
    </source>
</evidence>
<keyword evidence="1" id="KW-0812">Transmembrane</keyword>
<feature type="transmembrane region" description="Helical" evidence="1">
    <location>
        <begin position="83"/>
        <end position="106"/>
    </location>
</feature>
<organism evidence="2 3">
    <name type="scientific">Dysgonomonas hofstadii</name>
    <dbReference type="NCBI Taxonomy" id="637886"/>
    <lineage>
        <taxon>Bacteria</taxon>
        <taxon>Pseudomonadati</taxon>
        <taxon>Bacteroidota</taxon>
        <taxon>Bacteroidia</taxon>
        <taxon>Bacteroidales</taxon>
        <taxon>Dysgonomonadaceae</taxon>
        <taxon>Dysgonomonas</taxon>
    </lineage>
</organism>
<dbReference type="AlphaFoldDB" id="A0A840CYW3"/>
<name>A0A840CYW3_9BACT</name>
<keyword evidence="1" id="KW-0472">Membrane</keyword>
<sequence length="120" mass="13520">MNKKEINKEDALFKEILSGTKMKAGENLKFRIMQQIQTEAAFSRKKKAVSNPQIGNMFSIFGVMYALIVVVGLGVYFMGGTGALESVLFFLPVILIASVCGMFWMISSYDDRRRSKHKVK</sequence>
<feature type="transmembrane region" description="Helical" evidence="1">
    <location>
        <begin position="54"/>
        <end position="77"/>
    </location>
</feature>
<gene>
    <name evidence="2" type="ORF">GGR21_003522</name>
</gene>